<accession>A0A1X1D1D5</accession>
<dbReference type="Pfam" id="PF18660">
    <property type="entry name" value="Tsi6"/>
    <property type="match status" value="1"/>
</dbReference>
<reference evidence="2 3" key="1">
    <citation type="journal article" date="2017" name="Antonie Van Leeuwenhoek">
        <title>Phylogenomic resolution of the bacterial genus Pantoea and its relationship with Erwinia and Tatumella.</title>
        <authorList>
            <person name="Palmer M."/>
            <person name="Steenkamp E.T."/>
            <person name="Coetzee M.P."/>
            <person name="Chan W.Y."/>
            <person name="van Zyl E."/>
            <person name="De Maayer P."/>
            <person name="Coutinho T.A."/>
            <person name="Blom J."/>
            <person name="Smits T.H."/>
            <person name="Duffy B."/>
            <person name="Venter S.N."/>
        </authorList>
    </citation>
    <scope>NUCLEOTIDE SEQUENCE [LARGE SCALE GENOMIC DNA]</scope>
    <source>
        <strain evidence="2 3">LMG 26275</strain>
    </source>
</reference>
<comment type="caution">
    <text evidence="2">The sequence shown here is derived from an EMBL/GenBank/DDBJ whole genome shotgun (WGS) entry which is preliminary data.</text>
</comment>
<sequence length="67" mass="7802">MHGANFIVIEQDKSHYSKVNFGYQVTKEFDTTDFEMAKYFINANYTASQTGEGLKLFRLHQADPDYE</sequence>
<name>A0A1X1D1D5_9GAMM</name>
<proteinExistence type="predicted"/>
<dbReference type="AlphaFoldDB" id="A0A1X1D1D5"/>
<evidence type="ECO:0000259" key="1">
    <source>
        <dbReference type="Pfam" id="PF18660"/>
    </source>
</evidence>
<dbReference type="Proteomes" id="UP000193558">
    <property type="component" value="Unassembled WGS sequence"/>
</dbReference>
<gene>
    <name evidence="2" type="ORF">HA51_06915</name>
</gene>
<feature type="domain" description="Tsi6" evidence="1">
    <location>
        <begin position="10"/>
        <end position="49"/>
    </location>
</feature>
<dbReference type="RefSeq" id="WP_084933698.1">
    <property type="nucleotide sequence ID" value="NZ_MLFR01000004.1"/>
</dbReference>
<evidence type="ECO:0000313" key="2">
    <source>
        <dbReference type="EMBL" id="ORM70498.1"/>
    </source>
</evidence>
<dbReference type="EMBL" id="MLFR01000004">
    <property type="protein sequence ID" value="ORM70498.1"/>
    <property type="molecule type" value="Genomic_DNA"/>
</dbReference>
<protein>
    <recommendedName>
        <fullName evidence="1">Tsi6 domain-containing protein</fullName>
    </recommendedName>
</protein>
<organism evidence="2 3">
    <name type="scientific">Pantoea rwandensis</name>
    <dbReference type="NCBI Taxonomy" id="1076550"/>
    <lineage>
        <taxon>Bacteria</taxon>
        <taxon>Pseudomonadati</taxon>
        <taxon>Pseudomonadota</taxon>
        <taxon>Gammaproteobacteria</taxon>
        <taxon>Enterobacterales</taxon>
        <taxon>Erwiniaceae</taxon>
        <taxon>Pantoea</taxon>
    </lineage>
</organism>
<dbReference type="InterPro" id="IPR040818">
    <property type="entry name" value="Tsi6"/>
</dbReference>
<evidence type="ECO:0000313" key="3">
    <source>
        <dbReference type="Proteomes" id="UP000193558"/>
    </source>
</evidence>